<keyword evidence="5 8" id="KW-1133">Transmembrane helix</keyword>
<keyword evidence="10" id="KW-1185">Reference proteome</keyword>
<keyword evidence="6 8" id="KW-0472">Membrane</keyword>
<evidence type="ECO:0000256" key="6">
    <source>
        <dbReference type="ARBA" id="ARBA00023136"/>
    </source>
</evidence>
<dbReference type="EC" id="2.4.1.-" evidence="9"/>
<feature type="transmembrane region" description="Helical" evidence="8">
    <location>
        <begin position="323"/>
        <end position="344"/>
    </location>
</feature>
<feature type="transmembrane region" description="Helical" evidence="8">
    <location>
        <begin position="30"/>
        <end position="53"/>
    </location>
</feature>
<feature type="transmembrane region" description="Helical" evidence="8">
    <location>
        <begin position="351"/>
        <end position="370"/>
    </location>
</feature>
<keyword evidence="4 8" id="KW-0812">Transmembrane</keyword>
<feature type="transmembrane region" description="Helical" evidence="8">
    <location>
        <begin position="376"/>
        <end position="393"/>
    </location>
</feature>
<comment type="subcellular location">
    <subcellularLocation>
        <location evidence="1">Cell membrane</location>
        <topology evidence="1">Multi-pass membrane protein</topology>
    </subcellularLocation>
</comment>
<dbReference type="RefSeq" id="WP_159459344.1">
    <property type="nucleotide sequence ID" value="NZ_FCNV02000002.1"/>
</dbReference>
<keyword evidence="2" id="KW-1003">Cell membrane</keyword>
<dbReference type="OrthoDB" id="8833275at2"/>
<sequence length="448" mass="49734">MDYRGALSHQSSGVKAPPSVERTRARLFRIAIFVCVVSPVVDMAIWLIVHVWLGHDYTPALGYVRSWLRSLLFGATDENDSWQPMRLALAWLKEHPYGDVYAKLFFADHVKFQYPPSSLLPLYFLDSFGTSPTDVTLNRIGSFVVAANVIASGAFALLLAKRSSVLFDLRYACAILAAVATLSYSPLLKAFSLGQLQVWINALFMMSVLAWVVEKQLLAGLLIGLICLLKPQLALFVLWGVLRRHWRFCSGWLAAFGLGTAVSLAVFGLRNHLDYGSVMHALSRTGEMYIKNQSINGFLNRLYVPSDVASDWQAHEFPPYHALVYYGTLLTSVGLVGAALFVPLKGGSHRDVFDFLLAALTFTVASPIAWEHHYGVMPAVYIALAFWLLTRSTSRWSWPAAATLAASYLITDHWLGGSWMLGGVIATLWLLYWANLETRLPVTGHGSM</sequence>
<evidence type="ECO:0000256" key="4">
    <source>
        <dbReference type="ARBA" id="ARBA00022692"/>
    </source>
</evidence>
<keyword evidence="9" id="KW-0328">Glycosyltransferase</keyword>
<keyword evidence="3 9" id="KW-0808">Transferase</keyword>
<evidence type="ECO:0000256" key="1">
    <source>
        <dbReference type="ARBA" id="ARBA00004651"/>
    </source>
</evidence>
<accession>A0A658QTX4</accession>
<feature type="transmembrane region" description="Helical" evidence="8">
    <location>
        <begin position="140"/>
        <end position="160"/>
    </location>
</feature>
<comment type="similarity">
    <text evidence="7">Belongs to the glycosyltransferase 87 family.</text>
</comment>
<feature type="transmembrane region" description="Helical" evidence="8">
    <location>
        <begin position="414"/>
        <end position="434"/>
    </location>
</feature>
<gene>
    <name evidence="9" type="ORF">AWB72_01393</name>
</gene>
<evidence type="ECO:0000313" key="9">
    <source>
        <dbReference type="EMBL" id="SAL20869.1"/>
    </source>
</evidence>
<evidence type="ECO:0000256" key="7">
    <source>
        <dbReference type="ARBA" id="ARBA00024033"/>
    </source>
</evidence>
<evidence type="ECO:0000256" key="5">
    <source>
        <dbReference type="ARBA" id="ARBA00022989"/>
    </source>
</evidence>
<feature type="transmembrane region" description="Helical" evidence="8">
    <location>
        <begin position="219"/>
        <end position="242"/>
    </location>
</feature>
<dbReference type="Pfam" id="PF09594">
    <property type="entry name" value="GT87"/>
    <property type="match status" value="1"/>
</dbReference>
<organism evidence="9 10">
    <name type="scientific">Caballeronia concitans</name>
    <dbReference type="NCBI Taxonomy" id="1777133"/>
    <lineage>
        <taxon>Bacteria</taxon>
        <taxon>Pseudomonadati</taxon>
        <taxon>Pseudomonadota</taxon>
        <taxon>Betaproteobacteria</taxon>
        <taxon>Burkholderiales</taxon>
        <taxon>Burkholderiaceae</taxon>
        <taxon>Caballeronia</taxon>
    </lineage>
</organism>
<comment type="caution">
    <text evidence="9">The sequence shown here is derived from an EMBL/GenBank/DDBJ whole genome shotgun (WGS) entry which is preliminary data.</text>
</comment>
<evidence type="ECO:0000256" key="8">
    <source>
        <dbReference type="SAM" id="Phobius"/>
    </source>
</evidence>
<name>A0A658QTX4_9BURK</name>
<dbReference type="InterPro" id="IPR018584">
    <property type="entry name" value="GT87"/>
</dbReference>
<dbReference type="EMBL" id="FCNV02000002">
    <property type="protein sequence ID" value="SAL20869.1"/>
    <property type="molecule type" value="Genomic_DNA"/>
</dbReference>
<protein>
    <submittedName>
        <fullName evidence="9">Polyprenol-phosphate-mannose-dependent alpha-(1-2)-phosphatidylinositol mannoside mannosyltransferase</fullName>
        <ecNumber evidence="9">2.4.1.-</ecNumber>
    </submittedName>
</protein>
<proteinExistence type="inferred from homology"/>
<evidence type="ECO:0000313" key="10">
    <source>
        <dbReference type="Proteomes" id="UP000198263"/>
    </source>
</evidence>
<reference evidence="9 10" key="1">
    <citation type="submission" date="2016-01" db="EMBL/GenBank/DDBJ databases">
        <authorList>
            <person name="Peeters C."/>
        </authorList>
    </citation>
    <scope>NUCLEOTIDE SEQUENCE [LARGE SCALE GENOMIC DNA]</scope>
    <source>
        <strain evidence="9">LMG 29315</strain>
    </source>
</reference>
<evidence type="ECO:0000256" key="2">
    <source>
        <dbReference type="ARBA" id="ARBA00022475"/>
    </source>
</evidence>
<dbReference type="GO" id="GO:0005886">
    <property type="term" value="C:plasma membrane"/>
    <property type="evidence" value="ECO:0007669"/>
    <property type="project" value="UniProtKB-SubCell"/>
</dbReference>
<dbReference type="GO" id="GO:0016758">
    <property type="term" value="F:hexosyltransferase activity"/>
    <property type="evidence" value="ECO:0007669"/>
    <property type="project" value="InterPro"/>
</dbReference>
<dbReference type="Proteomes" id="UP000198263">
    <property type="component" value="Unassembled WGS sequence"/>
</dbReference>
<evidence type="ECO:0000256" key="3">
    <source>
        <dbReference type="ARBA" id="ARBA00022679"/>
    </source>
</evidence>
<feature type="transmembrane region" description="Helical" evidence="8">
    <location>
        <begin position="249"/>
        <end position="269"/>
    </location>
</feature>
<dbReference type="AlphaFoldDB" id="A0A658QTX4"/>